<keyword evidence="3" id="KW-1185">Reference proteome</keyword>
<protein>
    <submittedName>
        <fullName evidence="2">Uncharacterized protein</fullName>
    </submittedName>
</protein>
<accession>A0AAQ3QHF6</accession>
<reference evidence="2 3" key="1">
    <citation type="submission" date="2023-10" db="EMBL/GenBank/DDBJ databases">
        <title>Chromosome-scale genome assembly provides insights into flower coloration mechanisms of Canna indica.</title>
        <authorList>
            <person name="Li C."/>
        </authorList>
    </citation>
    <scope>NUCLEOTIDE SEQUENCE [LARGE SCALE GENOMIC DNA]</scope>
    <source>
        <tissue evidence="2">Flower</tissue>
    </source>
</reference>
<dbReference type="EMBL" id="CP136895">
    <property type="protein sequence ID" value="WOL11264.1"/>
    <property type="molecule type" value="Genomic_DNA"/>
</dbReference>
<evidence type="ECO:0000313" key="3">
    <source>
        <dbReference type="Proteomes" id="UP001327560"/>
    </source>
</evidence>
<dbReference type="Proteomes" id="UP001327560">
    <property type="component" value="Chromosome 6"/>
</dbReference>
<name>A0AAQ3QHF6_9LILI</name>
<gene>
    <name evidence="2" type="ORF">Cni_G20026</name>
</gene>
<sequence>MGRWEGEADSLYIPNVGEAETPEREEQRADLLVEDEKRWREKSSASTSRLKMGRGGERSGRAPCSAPTRRRRLGGGFGTVKAGDWSGSGVRENERGGCDL</sequence>
<feature type="compositionally biased region" description="Basic and acidic residues" evidence="1">
    <location>
        <begin position="91"/>
        <end position="100"/>
    </location>
</feature>
<dbReference type="AlphaFoldDB" id="A0AAQ3QHF6"/>
<feature type="region of interest" description="Disordered" evidence="1">
    <location>
        <begin position="1"/>
        <end position="100"/>
    </location>
</feature>
<organism evidence="2 3">
    <name type="scientific">Canna indica</name>
    <name type="common">Indian-shot</name>
    <dbReference type="NCBI Taxonomy" id="4628"/>
    <lineage>
        <taxon>Eukaryota</taxon>
        <taxon>Viridiplantae</taxon>
        <taxon>Streptophyta</taxon>
        <taxon>Embryophyta</taxon>
        <taxon>Tracheophyta</taxon>
        <taxon>Spermatophyta</taxon>
        <taxon>Magnoliopsida</taxon>
        <taxon>Liliopsida</taxon>
        <taxon>Zingiberales</taxon>
        <taxon>Cannaceae</taxon>
        <taxon>Canna</taxon>
    </lineage>
</organism>
<evidence type="ECO:0000256" key="1">
    <source>
        <dbReference type="SAM" id="MobiDB-lite"/>
    </source>
</evidence>
<feature type="compositionally biased region" description="Basic and acidic residues" evidence="1">
    <location>
        <begin position="21"/>
        <end position="43"/>
    </location>
</feature>
<proteinExistence type="predicted"/>
<evidence type="ECO:0000313" key="2">
    <source>
        <dbReference type="EMBL" id="WOL11264.1"/>
    </source>
</evidence>